<dbReference type="AlphaFoldDB" id="A0A9K3Q8K2"/>
<proteinExistence type="predicted"/>
<evidence type="ECO:0000313" key="3">
    <source>
        <dbReference type="Proteomes" id="UP000693970"/>
    </source>
</evidence>
<dbReference type="EMBL" id="JAGRRH010000001">
    <property type="protein sequence ID" value="KAG7374996.1"/>
    <property type="molecule type" value="Genomic_DNA"/>
</dbReference>
<protein>
    <submittedName>
        <fullName evidence="2">Uncharacterized protein</fullName>
    </submittedName>
</protein>
<gene>
    <name evidence="2" type="ORF">IV203_014091</name>
</gene>
<evidence type="ECO:0000313" key="2">
    <source>
        <dbReference type="EMBL" id="KAG7374996.1"/>
    </source>
</evidence>
<feature type="region of interest" description="Disordered" evidence="1">
    <location>
        <begin position="1"/>
        <end position="42"/>
    </location>
</feature>
<name>A0A9K3Q8K2_9STRA</name>
<reference evidence="2" key="1">
    <citation type="journal article" date="2021" name="Sci. Rep.">
        <title>Diploid genomic architecture of Nitzschia inconspicua, an elite biomass production diatom.</title>
        <authorList>
            <person name="Oliver A."/>
            <person name="Podell S."/>
            <person name="Pinowska A."/>
            <person name="Traller J.C."/>
            <person name="Smith S.R."/>
            <person name="McClure R."/>
            <person name="Beliaev A."/>
            <person name="Bohutskyi P."/>
            <person name="Hill E.A."/>
            <person name="Rabines A."/>
            <person name="Zheng H."/>
            <person name="Allen L.Z."/>
            <person name="Kuo A."/>
            <person name="Grigoriev I.V."/>
            <person name="Allen A.E."/>
            <person name="Hazlebeck D."/>
            <person name="Allen E.E."/>
        </authorList>
    </citation>
    <scope>NUCLEOTIDE SEQUENCE</scope>
    <source>
        <strain evidence="2">Hildebrandi</strain>
    </source>
</reference>
<feature type="region of interest" description="Disordered" evidence="1">
    <location>
        <begin position="144"/>
        <end position="219"/>
    </location>
</feature>
<sequence length="267" mass="30202">MTPVNPFNDEGDDTDASQFTVFDQANYPAIPPNKRTEERENERREALKALKKWDGNIMAPEMEWFNRLTDTISPIFTLKVREIPNGTLRYEGGKHPTNKEHRPFYSIIEKKIDERITTVARITKQLLTVNANTTEQDVDNVLGNTQHKACHKQRETSSSITSKQTKSQEKGKAPKQPKKIKPPRQRFKVQAPTPVQSHLRRPQSSSIKAGGQNCNRKTPNITNISANKVVQMPSRRGTKFAAPAKQFSGMTTTVSPTRTINVKVFHG</sequence>
<reference evidence="2" key="2">
    <citation type="submission" date="2021-04" db="EMBL/GenBank/DDBJ databases">
        <authorList>
            <person name="Podell S."/>
        </authorList>
    </citation>
    <scope>NUCLEOTIDE SEQUENCE</scope>
    <source>
        <strain evidence="2">Hildebrandi</strain>
    </source>
</reference>
<dbReference type="Proteomes" id="UP000693970">
    <property type="component" value="Unassembled WGS sequence"/>
</dbReference>
<evidence type="ECO:0000256" key="1">
    <source>
        <dbReference type="SAM" id="MobiDB-lite"/>
    </source>
</evidence>
<keyword evidence="3" id="KW-1185">Reference proteome</keyword>
<feature type="compositionally biased region" description="Basic residues" evidence="1">
    <location>
        <begin position="173"/>
        <end position="187"/>
    </location>
</feature>
<organism evidence="2 3">
    <name type="scientific">Nitzschia inconspicua</name>
    <dbReference type="NCBI Taxonomy" id="303405"/>
    <lineage>
        <taxon>Eukaryota</taxon>
        <taxon>Sar</taxon>
        <taxon>Stramenopiles</taxon>
        <taxon>Ochrophyta</taxon>
        <taxon>Bacillariophyta</taxon>
        <taxon>Bacillariophyceae</taxon>
        <taxon>Bacillariophycidae</taxon>
        <taxon>Bacillariales</taxon>
        <taxon>Bacillariaceae</taxon>
        <taxon>Nitzschia</taxon>
    </lineage>
</organism>
<feature type="compositionally biased region" description="Low complexity" evidence="1">
    <location>
        <begin position="156"/>
        <end position="165"/>
    </location>
</feature>
<feature type="compositionally biased region" description="Polar residues" evidence="1">
    <location>
        <begin position="202"/>
        <end position="219"/>
    </location>
</feature>
<accession>A0A9K3Q8K2</accession>
<comment type="caution">
    <text evidence="2">The sequence shown here is derived from an EMBL/GenBank/DDBJ whole genome shotgun (WGS) entry which is preliminary data.</text>
</comment>